<accession>A0AAV4N470</accession>
<proteinExistence type="predicted"/>
<evidence type="ECO:0000313" key="1">
    <source>
        <dbReference type="EMBL" id="GIX79080.1"/>
    </source>
</evidence>
<comment type="caution">
    <text evidence="1">The sequence shown here is derived from an EMBL/GenBank/DDBJ whole genome shotgun (WGS) entry which is preliminary data.</text>
</comment>
<reference evidence="1 2" key="1">
    <citation type="submission" date="2021-06" db="EMBL/GenBank/DDBJ databases">
        <title>Caerostris extrusa draft genome.</title>
        <authorList>
            <person name="Kono N."/>
            <person name="Arakawa K."/>
        </authorList>
    </citation>
    <scope>NUCLEOTIDE SEQUENCE [LARGE SCALE GENOMIC DNA]</scope>
</reference>
<dbReference type="Proteomes" id="UP001054945">
    <property type="component" value="Unassembled WGS sequence"/>
</dbReference>
<gene>
    <name evidence="1" type="ORF">CEXT_322481</name>
</gene>
<sequence>MEACHLPRWNLCCYDTEFGRERVVSMKDSLSRHYRNLTRISCCNGRCRFQGNCANTIRVLRKEVIKLIPFRLSQLGSALLAAMFNWDSFSIAYGMASLLIISPDIY</sequence>
<protein>
    <submittedName>
        <fullName evidence="1">Uncharacterized protein</fullName>
    </submittedName>
</protein>
<keyword evidence="2" id="KW-1185">Reference proteome</keyword>
<dbReference type="AlphaFoldDB" id="A0AAV4N470"/>
<dbReference type="EMBL" id="BPLR01020466">
    <property type="protein sequence ID" value="GIX79080.1"/>
    <property type="molecule type" value="Genomic_DNA"/>
</dbReference>
<evidence type="ECO:0000313" key="2">
    <source>
        <dbReference type="Proteomes" id="UP001054945"/>
    </source>
</evidence>
<organism evidence="1 2">
    <name type="scientific">Caerostris extrusa</name>
    <name type="common">Bark spider</name>
    <name type="synonym">Caerostris bankana</name>
    <dbReference type="NCBI Taxonomy" id="172846"/>
    <lineage>
        <taxon>Eukaryota</taxon>
        <taxon>Metazoa</taxon>
        <taxon>Ecdysozoa</taxon>
        <taxon>Arthropoda</taxon>
        <taxon>Chelicerata</taxon>
        <taxon>Arachnida</taxon>
        <taxon>Araneae</taxon>
        <taxon>Araneomorphae</taxon>
        <taxon>Entelegynae</taxon>
        <taxon>Araneoidea</taxon>
        <taxon>Araneidae</taxon>
        <taxon>Caerostris</taxon>
    </lineage>
</organism>
<name>A0AAV4N470_CAEEX</name>